<dbReference type="AlphaFoldDB" id="A0A2U3ER21"/>
<evidence type="ECO:0000313" key="1">
    <source>
        <dbReference type="EMBL" id="PWI76950.1"/>
    </source>
</evidence>
<dbReference type="PANTHER" id="PTHR35006:SF2">
    <property type="entry name" value="GLYOXALASE FAMILY PROTEIN (AFU_ORTHOLOGUE AFUA_5G14830)"/>
    <property type="match status" value="1"/>
</dbReference>
<proteinExistence type="predicted"/>
<accession>A0A2U3ER21</accession>
<gene>
    <name evidence="1" type="ORF">PCL_04144</name>
</gene>
<name>A0A2U3ER21_PURLI</name>
<dbReference type="InterPro" id="IPR029068">
    <property type="entry name" value="Glyas_Bleomycin-R_OHBP_Dase"/>
</dbReference>
<protein>
    <submittedName>
        <fullName evidence="1">Glyoxalase family protein</fullName>
    </submittedName>
</protein>
<dbReference type="PANTHER" id="PTHR35006">
    <property type="entry name" value="GLYOXALASE FAMILY PROTEIN (AFU_ORTHOLOGUE AFUA_5G14830)"/>
    <property type="match status" value="1"/>
</dbReference>
<evidence type="ECO:0000313" key="2">
    <source>
        <dbReference type="Proteomes" id="UP000245956"/>
    </source>
</evidence>
<dbReference type="CDD" id="cd07262">
    <property type="entry name" value="VOC_like"/>
    <property type="match status" value="1"/>
</dbReference>
<dbReference type="SUPFAM" id="SSF54593">
    <property type="entry name" value="Glyoxalase/Bleomycin resistance protein/Dihydroxybiphenyl dioxygenase"/>
    <property type="match status" value="1"/>
</dbReference>
<dbReference type="Proteomes" id="UP000245956">
    <property type="component" value="Unassembled WGS sequence"/>
</dbReference>
<dbReference type="Gene3D" id="3.10.180.10">
    <property type="entry name" value="2,3-Dihydroxybiphenyl 1,2-Dioxygenase, domain 1"/>
    <property type="match status" value="1"/>
</dbReference>
<comment type="caution">
    <text evidence="1">The sequence shown here is derived from an EMBL/GenBank/DDBJ whole genome shotgun (WGS) entry which is preliminary data.</text>
</comment>
<sequence>MTIDHVGLTVSESKFQETLQVYLEALKPLGYTKTHQFGDYVVGLGSAQGCPDNKPVPDFWLTGAKDVGESKTHVAFKTNGEHAGVSYVVCARGLKSTTDRATVDAFHAAALKAGAKDNGAPGVRAMYHPNYYGAFLIDPAGNNFEAVCHLPA</sequence>
<reference evidence="1 2" key="1">
    <citation type="journal article" date="2016" name="Front. Microbiol.">
        <title>Genome and transcriptome sequences reveal the specific parasitism of the nematophagous Purpureocillium lilacinum 36-1.</title>
        <authorList>
            <person name="Xie J."/>
            <person name="Li S."/>
            <person name="Mo C."/>
            <person name="Xiao X."/>
            <person name="Peng D."/>
            <person name="Wang G."/>
            <person name="Xiao Y."/>
        </authorList>
    </citation>
    <scope>NUCLEOTIDE SEQUENCE [LARGE SCALE GENOMIC DNA]</scope>
    <source>
        <strain evidence="1 2">36-1</strain>
    </source>
</reference>
<organism evidence="1 2">
    <name type="scientific">Purpureocillium lilacinum</name>
    <name type="common">Paecilomyces lilacinus</name>
    <dbReference type="NCBI Taxonomy" id="33203"/>
    <lineage>
        <taxon>Eukaryota</taxon>
        <taxon>Fungi</taxon>
        <taxon>Dikarya</taxon>
        <taxon>Ascomycota</taxon>
        <taxon>Pezizomycotina</taxon>
        <taxon>Sordariomycetes</taxon>
        <taxon>Hypocreomycetidae</taxon>
        <taxon>Hypocreales</taxon>
        <taxon>Ophiocordycipitaceae</taxon>
        <taxon>Purpureocillium</taxon>
    </lineage>
</organism>
<dbReference type="EMBL" id="LCWV01000001">
    <property type="protein sequence ID" value="PWI76950.1"/>
    <property type="molecule type" value="Genomic_DNA"/>
</dbReference>